<proteinExistence type="predicted"/>
<keyword evidence="3" id="KW-1185">Reference proteome</keyword>
<reference evidence="2 3" key="1">
    <citation type="submission" date="2016-11" db="EMBL/GenBank/DDBJ databases">
        <authorList>
            <person name="Jaros S."/>
            <person name="Januszkiewicz K."/>
            <person name="Wedrychowicz H."/>
        </authorList>
    </citation>
    <scope>NUCLEOTIDE SEQUENCE [LARGE SCALE GENOMIC DNA]</scope>
    <source>
        <strain evidence="2 3">DSM 3090</strain>
    </source>
</reference>
<protein>
    <submittedName>
        <fullName evidence="2">Uncharacterized protein</fullName>
    </submittedName>
</protein>
<evidence type="ECO:0000256" key="1">
    <source>
        <dbReference type="SAM" id="Coils"/>
    </source>
</evidence>
<evidence type="ECO:0000313" key="2">
    <source>
        <dbReference type="EMBL" id="SHJ65410.1"/>
    </source>
</evidence>
<accession>A0A1M6L2G4</accession>
<dbReference type="AlphaFoldDB" id="A0A1M6L2G4"/>
<sequence length="908" mass="105793">MCNDIKMVESVKILNLEGSSILKNNLCGKTINKIYNIVFNQSLLLNKLYKIGLDISTMDTTRDIINVKFSYGYDIDAEQIKELEQKIADLKKEKKESIHGDKLFTDVKGKTKIINQRRKERKILSEQIKELEQKIADLKITKEKVRKQLYQNGFFLDFYKVKKDENKRIVKDDEGNKQYVLDERINYVYWFRTSAKARIGEVFFINEKLVDKINKWQQMGIEFDVDEDCKLVEMEAYKALTASSLESLIQINPRTEILVINDLESYSVHSCKLIKVKNDKCYTEDNNNYELKNTLFDGQALADSSLFVGDLKGKGMALLRQHMFKTCGFNTNIQSFFMDYCAENGLDYNTFTIKDRYGRNLLAKNIKLITTENSMKWEKFNATMEDWIKAVENDNNLFGIVKTEHESKYNNLQRMSYQMLNTLDIKKVNINNILKNTLIYTNNMRNNIDEFIKYLDTTKNEMNINQMLIDLYNRNKNIVGTKLFRDYKKYQIRDWKDKLKSGKLLINGDNLTIVGNPYIMLLHAVGQVKHTNNVLDSSFTDNSLGQGNTCYTTRFAEDEKLACFRNPHNAPNNIVIVINTKNEIMDKYFNFTDNIIAVNLIKTDFQDRANGSDQDSDFILTTNQVDIVNFAKYTQNNYPTIVNCIEQDERQYKNNMKNMADIDNALAKSKADIGKTSNMAQIALSWYMNSKNKDLADIVCICSVLAQVAIDNAKRKYNVNLQEQINNIKKLDCMQVKINKKNALPSFWKYTSDTFDINKDIDKLLKVNCFMCLLEDKINKIKDSNRVDNVDIVKLLDNNITNKYKYEQIQSILSKYAEYTNKKNYLMQQISKTDSKEIKKDLMDKINELTSDFKCNILNLKIKQGNMKILIDKFAKHEINADLINLLYQNNKDIFLSIFVMEDKKGVK</sequence>
<dbReference type="EMBL" id="FRAD01000005">
    <property type="protein sequence ID" value="SHJ65410.1"/>
    <property type="molecule type" value="Genomic_DNA"/>
</dbReference>
<gene>
    <name evidence="2" type="ORF">SAMN02745248_00598</name>
</gene>
<feature type="coiled-coil region" evidence="1">
    <location>
        <begin position="73"/>
        <end position="148"/>
    </location>
</feature>
<dbReference type="OrthoDB" id="2485429at2"/>
<keyword evidence="1" id="KW-0175">Coiled coil</keyword>
<dbReference type="Proteomes" id="UP000183952">
    <property type="component" value="Unassembled WGS sequence"/>
</dbReference>
<dbReference type="RefSeq" id="WP_084672012.1">
    <property type="nucleotide sequence ID" value="NZ_FRAD01000005.1"/>
</dbReference>
<name>A0A1M6L2G4_9CLOT</name>
<dbReference type="STRING" id="1121331.SAMN02745248_00598"/>
<organism evidence="2 3">
    <name type="scientific">Hathewaya proteolytica DSM 3090</name>
    <dbReference type="NCBI Taxonomy" id="1121331"/>
    <lineage>
        <taxon>Bacteria</taxon>
        <taxon>Bacillati</taxon>
        <taxon>Bacillota</taxon>
        <taxon>Clostridia</taxon>
        <taxon>Eubacteriales</taxon>
        <taxon>Clostridiaceae</taxon>
        <taxon>Hathewaya</taxon>
    </lineage>
</organism>
<evidence type="ECO:0000313" key="3">
    <source>
        <dbReference type="Proteomes" id="UP000183952"/>
    </source>
</evidence>